<comment type="caution">
    <text evidence="6">The sequence shown here is derived from an EMBL/GenBank/DDBJ whole genome shotgun (WGS) entry which is preliminary data.</text>
</comment>
<protein>
    <recommendedName>
        <fullName evidence="8">Adenylosuccinate lyase</fullName>
    </recommendedName>
</protein>
<proteinExistence type="predicted"/>
<dbReference type="PANTHER" id="PTHR43411:SF1">
    <property type="entry name" value="ADENYLOSUCCINATE LYASE"/>
    <property type="match status" value="1"/>
</dbReference>
<dbReference type="InterPro" id="IPR000362">
    <property type="entry name" value="Fumarate_lyase_fam"/>
</dbReference>
<evidence type="ECO:0000259" key="5">
    <source>
        <dbReference type="Pfam" id="PF08328"/>
    </source>
</evidence>
<keyword evidence="7" id="KW-1185">Reference proteome</keyword>
<dbReference type="EMBL" id="UPSH01000001">
    <property type="protein sequence ID" value="VBB18141.1"/>
    <property type="molecule type" value="Genomic_DNA"/>
</dbReference>
<feature type="domain" description="Adenylosuccinate lyase PurB C-terminal" evidence="5">
    <location>
        <begin position="388"/>
        <end position="492"/>
    </location>
</feature>
<keyword evidence="3" id="KW-0658">Purine biosynthesis</keyword>
<dbReference type="SUPFAM" id="SSF48557">
    <property type="entry name" value="L-aspartase-like"/>
    <property type="match status" value="1"/>
</dbReference>
<dbReference type="GO" id="GO:0004018">
    <property type="term" value="F:N6-(1,2-dicarboxyethyl)AMP AMP-lyase (fumarate-forming) activity"/>
    <property type="evidence" value="ECO:0007669"/>
    <property type="project" value="InterPro"/>
</dbReference>
<dbReference type="Gene3D" id="1.10.40.30">
    <property type="entry name" value="Fumarase/aspartase (C-terminal domain)"/>
    <property type="match status" value="1"/>
</dbReference>
<organism evidence="6 7">
    <name type="scientific">Yasminevirus sp. GU-2018</name>
    <dbReference type="NCBI Taxonomy" id="2420051"/>
    <lineage>
        <taxon>Viruses</taxon>
        <taxon>Varidnaviria</taxon>
        <taxon>Bamfordvirae</taxon>
        <taxon>Nucleocytoviricota</taxon>
        <taxon>Megaviricetes</taxon>
        <taxon>Imitervirales</taxon>
        <taxon>Mimiviridae</taxon>
        <taxon>Klosneuvirinae</taxon>
        <taxon>Yasminevirus</taxon>
        <taxon>Yasminevirus saudimassiliense</taxon>
    </lineage>
</organism>
<dbReference type="InterPro" id="IPR047136">
    <property type="entry name" value="PurB_bact"/>
</dbReference>
<dbReference type="Gene3D" id="1.20.200.10">
    <property type="entry name" value="Fumarase/aspartase (Central domain)"/>
    <property type="match status" value="1"/>
</dbReference>
<dbReference type="GO" id="GO:0006188">
    <property type="term" value="P:IMP biosynthetic process"/>
    <property type="evidence" value="ECO:0007669"/>
    <property type="project" value="InterPro"/>
</dbReference>
<evidence type="ECO:0000256" key="1">
    <source>
        <dbReference type="ARBA" id="ARBA00004706"/>
    </source>
</evidence>
<comment type="pathway">
    <text evidence="2">Purine metabolism; AMP biosynthesis via de novo pathway; AMP from IMP: step 2/2.</text>
</comment>
<evidence type="ECO:0000256" key="3">
    <source>
        <dbReference type="ARBA" id="ARBA00022755"/>
    </source>
</evidence>
<dbReference type="InterPro" id="IPR008948">
    <property type="entry name" value="L-Aspartase-like"/>
</dbReference>
<name>A0A5K0U9A6_9VIRU</name>
<dbReference type="Proteomes" id="UP000594342">
    <property type="component" value="Unassembled WGS sequence"/>
</dbReference>
<evidence type="ECO:0000259" key="4">
    <source>
        <dbReference type="Pfam" id="PF00206"/>
    </source>
</evidence>
<accession>A0A5K0U9A6</accession>
<dbReference type="PROSITE" id="PS00163">
    <property type="entry name" value="FUMARATE_LYASES"/>
    <property type="match status" value="1"/>
</dbReference>
<dbReference type="InterPro" id="IPR022761">
    <property type="entry name" value="Fumarate_lyase_N"/>
</dbReference>
<evidence type="ECO:0000313" key="7">
    <source>
        <dbReference type="Proteomes" id="UP000594342"/>
    </source>
</evidence>
<dbReference type="Gene3D" id="1.10.275.10">
    <property type="entry name" value="Fumarase/aspartase (N-terminal domain)"/>
    <property type="match status" value="1"/>
</dbReference>
<comment type="pathway">
    <text evidence="1">Purine metabolism; IMP biosynthesis via de novo pathway; 5-amino-1-(5-phospho-D-ribosyl)imidazole-4-carboxamide from 5-amino-1-(5-phospho-D-ribosyl)imidazole-4-carboxylate: step 2/2.</text>
</comment>
<dbReference type="Pfam" id="PF00206">
    <property type="entry name" value="Lyase_1"/>
    <property type="match status" value="1"/>
</dbReference>
<gene>
    <name evidence="6" type="ORF">YASMINEVIRUS_604</name>
</gene>
<evidence type="ECO:0008006" key="8">
    <source>
        <dbReference type="Google" id="ProtNLM"/>
    </source>
</evidence>
<reference evidence="6 7" key="1">
    <citation type="submission" date="2018-10" db="EMBL/GenBank/DDBJ databases">
        <authorList>
            <consortium name="IHU Genomes"/>
        </authorList>
    </citation>
    <scope>NUCLEOTIDE SEQUENCE [LARGE SCALE GENOMIC DNA]</scope>
    <source>
        <strain evidence="6 7">A1</strain>
    </source>
</reference>
<dbReference type="Pfam" id="PF08328">
    <property type="entry name" value="ASL_C"/>
    <property type="match status" value="1"/>
</dbReference>
<dbReference type="InterPro" id="IPR013539">
    <property type="entry name" value="PurB_C"/>
</dbReference>
<dbReference type="InterPro" id="IPR020557">
    <property type="entry name" value="Fumarate_lyase_CS"/>
</dbReference>
<dbReference type="PANTHER" id="PTHR43411">
    <property type="entry name" value="ADENYLOSUCCINATE LYASE"/>
    <property type="match status" value="1"/>
</dbReference>
<sequence length="498" mass="57530">MTDAIQGRNDILRGIIKKFTQVDVSDDDLSKMMGEIRTVTERPSISVVDGRYAEILDDFRLMASDQHYYMMRMRVELVWLSTVIRYINESEDVKSGSDFEVFKSSTYKEDIDYLAWLSQSIDFKNKSPLMYQTVANIHYEKIREIEKVTQHDVKAIEYYLRTLIGKGYHNLLHICITSQDANSVAMTCILQDECDYFVNKLDEFLKKSERLFGFDINFLERTHGQIAVKGNMGHFIKKLVIPIIKTRAKLVKCSSELTTKFSSSTGNYSTLLIGFKSIDTIHELQQTLALKLGHTLTFNDYARQIDDYTSYVELCQVFATLNLQIRSFMEQIWLMITRGHIVQKKVTGEIGSSVMPQKVNPWRIEQGFGLFQNAYSGFNSVAQALMASRDARDMSDSVTLRFMQEYIAYTILLMNTFSVLIDRIEPNSEFCQKEIDDNQQWKGEIVQTHLRIINYTGDSYAQTAEFMKGRSVSKEDFNKYVDSFDCLSPSTRDSIKRA</sequence>
<dbReference type="PRINTS" id="PR00149">
    <property type="entry name" value="FUMRATELYASE"/>
</dbReference>
<feature type="domain" description="Fumarate lyase N-terminal" evidence="4">
    <location>
        <begin position="133"/>
        <end position="367"/>
    </location>
</feature>
<evidence type="ECO:0000313" key="6">
    <source>
        <dbReference type="EMBL" id="VBB18141.1"/>
    </source>
</evidence>
<evidence type="ECO:0000256" key="2">
    <source>
        <dbReference type="ARBA" id="ARBA00004734"/>
    </source>
</evidence>
<dbReference type="InterPro" id="IPR024083">
    <property type="entry name" value="Fumarase/histidase_N"/>
</dbReference>